<keyword evidence="12 16" id="KW-0630">Potassium</keyword>
<evidence type="ECO:0000256" key="2">
    <source>
        <dbReference type="ARBA" id="ARBA00001958"/>
    </source>
</evidence>
<feature type="binding site" evidence="16">
    <location>
        <begin position="13"/>
        <end position="20"/>
    </location>
    <ligand>
        <name>ATP</name>
        <dbReference type="ChEBI" id="CHEBI:30616"/>
    </ligand>
</feature>
<evidence type="ECO:0000256" key="11">
    <source>
        <dbReference type="ARBA" id="ARBA00022840"/>
    </source>
</evidence>
<evidence type="ECO:0000256" key="10">
    <source>
        <dbReference type="ARBA" id="ARBA00022777"/>
    </source>
</evidence>
<feature type="binding site" evidence="16">
    <location>
        <begin position="121"/>
        <end position="124"/>
    </location>
    <ligand>
        <name>substrate</name>
    </ligand>
</feature>
<dbReference type="HAMAP" id="MF_01274">
    <property type="entry name" value="Pantothen_kinase_3"/>
    <property type="match status" value="1"/>
</dbReference>
<comment type="similarity">
    <text evidence="14 16">Belongs to the type III pantothenate kinase family.</text>
</comment>
<proteinExistence type="inferred from homology"/>
<keyword evidence="18" id="KW-1185">Reference proteome</keyword>
<evidence type="ECO:0000256" key="8">
    <source>
        <dbReference type="ARBA" id="ARBA00022679"/>
    </source>
</evidence>
<dbReference type="CDD" id="cd24015">
    <property type="entry name" value="ASKHA_NBD_PanK-III"/>
    <property type="match status" value="1"/>
</dbReference>
<dbReference type="InterPro" id="IPR043129">
    <property type="entry name" value="ATPase_NBD"/>
</dbReference>
<feature type="binding site" evidence="16">
    <location>
        <position position="200"/>
    </location>
    <ligand>
        <name>substrate</name>
    </ligand>
</feature>
<feature type="binding site" evidence="16">
    <location>
        <position position="147"/>
    </location>
    <ligand>
        <name>ATP</name>
        <dbReference type="ChEBI" id="CHEBI:30616"/>
    </ligand>
</feature>
<evidence type="ECO:0000313" key="17">
    <source>
        <dbReference type="EMBL" id="MFL9924246.1"/>
    </source>
</evidence>
<keyword evidence="7 16" id="KW-0963">Cytoplasm</keyword>
<keyword evidence="8 16" id="KW-0808">Transferase</keyword>
<dbReference type="NCBIfam" id="TIGR00671">
    <property type="entry name" value="baf"/>
    <property type="match status" value="1"/>
</dbReference>
<evidence type="ECO:0000256" key="12">
    <source>
        <dbReference type="ARBA" id="ARBA00022958"/>
    </source>
</evidence>
<keyword evidence="13 16" id="KW-0173">Coenzyme A biosynthesis</keyword>
<comment type="subunit">
    <text evidence="5 16">Homodimer.</text>
</comment>
<comment type="pathway">
    <text evidence="4 16">Cofactor biosynthesis; coenzyme A biosynthesis; CoA from (R)-pantothenate: step 1/5.</text>
</comment>
<dbReference type="EMBL" id="JAQQFM010000003">
    <property type="protein sequence ID" value="MFL9924246.1"/>
    <property type="molecule type" value="Genomic_DNA"/>
</dbReference>
<evidence type="ECO:0000256" key="7">
    <source>
        <dbReference type="ARBA" id="ARBA00022490"/>
    </source>
</evidence>
<evidence type="ECO:0000256" key="9">
    <source>
        <dbReference type="ARBA" id="ARBA00022741"/>
    </source>
</evidence>
<gene>
    <name evidence="16" type="primary">coaX</name>
    <name evidence="17" type="ORF">PQR62_08225</name>
</gene>
<evidence type="ECO:0000256" key="4">
    <source>
        <dbReference type="ARBA" id="ARBA00005225"/>
    </source>
</evidence>
<evidence type="ECO:0000256" key="15">
    <source>
        <dbReference type="ARBA" id="ARBA00040883"/>
    </source>
</evidence>
<protein>
    <recommendedName>
        <fullName evidence="15 16">Type III pantothenate kinase</fullName>
        <ecNumber evidence="6 16">2.7.1.33</ecNumber>
    </recommendedName>
    <alternativeName>
        <fullName evidence="16">PanK-III</fullName>
    </alternativeName>
    <alternativeName>
        <fullName evidence="16">Pantothenic acid kinase</fullName>
    </alternativeName>
</protein>
<evidence type="ECO:0000256" key="1">
    <source>
        <dbReference type="ARBA" id="ARBA00001206"/>
    </source>
</evidence>
<comment type="cofactor">
    <cofactor evidence="2">
        <name>K(+)</name>
        <dbReference type="ChEBI" id="CHEBI:29103"/>
    </cofactor>
</comment>
<comment type="subcellular location">
    <subcellularLocation>
        <location evidence="3 16">Cytoplasm</location>
    </subcellularLocation>
</comment>
<dbReference type="Gene3D" id="3.30.420.40">
    <property type="match status" value="2"/>
</dbReference>
<evidence type="ECO:0000256" key="13">
    <source>
        <dbReference type="ARBA" id="ARBA00022993"/>
    </source>
</evidence>
<evidence type="ECO:0000256" key="6">
    <source>
        <dbReference type="ARBA" id="ARBA00012102"/>
    </source>
</evidence>
<comment type="cofactor">
    <cofactor evidence="16">
        <name>NH4(+)</name>
        <dbReference type="ChEBI" id="CHEBI:28938"/>
    </cofactor>
    <cofactor evidence="16">
        <name>K(+)</name>
        <dbReference type="ChEBI" id="CHEBI:29103"/>
    </cofactor>
    <text evidence="16">A monovalent cation. Ammonium or potassium.</text>
</comment>
<comment type="catalytic activity">
    <reaction evidence="1 16">
        <text>(R)-pantothenate + ATP = (R)-4'-phosphopantothenate + ADP + H(+)</text>
        <dbReference type="Rhea" id="RHEA:16373"/>
        <dbReference type="ChEBI" id="CHEBI:10986"/>
        <dbReference type="ChEBI" id="CHEBI:15378"/>
        <dbReference type="ChEBI" id="CHEBI:29032"/>
        <dbReference type="ChEBI" id="CHEBI:30616"/>
        <dbReference type="ChEBI" id="CHEBI:456216"/>
        <dbReference type="EC" id="2.7.1.33"/>
    </reaction>
</comment>
<reference evidence="17 18" key="1">
    <citation type="journal article" date="2024" name="Chem. Sci.">
        <title>Discovery of megapolipeptins by genome mining of a Burkholderiales bacteria collection.</title>
        <authorList>
            <person name="Paulo B.S."/>
            <person name="Recchia M.J.J."/>
            <person name="Lee S."/>
            <person name="Fergusson C.H."/>
            <person name="Romanowski S.B."/>
            <person name="Hernandez A."/>
            <person name="Krull N."/>
            <person name="Liu D.Y."/>
            <person name="Cavanagh H."/>
            <person name="Bos A."/>
            <person name="Gray C.A."/>
            <person name="Murphy B.T."/>
            <person name="Linington R.G."/>
            <person name="Eustaquio A.S."/>
        </authorList>
    </citation>
    <scope>NUCLEOTIDE SEQUENCE [LARGE SCALE GENOMIC DNA]</scope>
    <source>
        <strain evidence="17 18">RL21-008-BIB-A</strain>
    </source>
</reference>
<evidence type="ECO:0000256" key="14">
    <source>
        <dbReference type="ARBA" id="ARBA00038036"/>
    </source>
</evidence>
<dbReference type="InterPro" id="IPR004619">
    <property type="entry name" value="Type_III_PanK"/>
</dbReference>
<keyword evidence="11 16" id="KW-0067">ATP-binding</keyword>
<accession>A0ABW9A5S7</accession>
<dbReference type="PANTHER" id="PTHR34265">
    <property type="entry name" value="TYPE III PANTOTHENATE KINASE"/>
    <property type="match status" value="1"/>
</dbReference>
<comment type="caution">
    <text evidence="16">Lacks conserved residue(s) required for the propagation of feature annotation.</text>
</comment>
<organism evidence="17 18">
    <name type="scientific">Herbaspirillum lusitanum</name>
    <dbReference type="NCBI Taxonomy" id="213312"/>
    <lineage>
        <taxon>Bacteria</taxon>
        <taxon>Pseudomonadati</taxon>
        <taxon>Pseudomonadota</taxon>
        <taxon>Betaproteobacteria</taxon>
        <taxon>Burkholderiales</taxon>
        <taxon>Oxalobacteraceae</taxon>
        <taxon>Herbaspirillum</taxon>
    </lineage>
</organism>
<comment type="function">
    <text evidence="16">Catalyzes the phosphorylation of pantothenate (Pan), the first step in CoA biosynthesis.</text>
</comment>
<evidence type="ECO:0000313" key="18">
    <source>
        <dbReference type="Proteomes" id="UP001629246"/>
    </source>
</evidence>
<dbReference type="GO" id="GO:0004594">
    <property type="term" value="F:pantothenate kinase activity"/>
    <property type="evidence" value="ECO:0007669"/>
    <property type="project" value="UniProtKB-EC"/>
</dbReference>
<evidence type="ECO:0000256" key="3">
    <source>
        <dbReference type="ARBA" id="ARBA00004496"/>
    </source>
</evidence>
<keyword evidence="10 16" id="KW-0418">Kinase</keyword>
<feature type="active site" description="Proton acceptor" evidence="16">
    <location>
        <position position="123"/>
    </location>
</feature>
<name>A0ABW9A5S7_9BURK</name>
<feature type="binding site" evidence="16">
    <location>
        <position position="114"/>
    </location>
    <ligand>
        <name>substrate</name>
    </ligand>
</feature>
<dbReference type="SUPFAM" id="SSF53067">
    <property type="entry name" value="Actin-like ATPase domain"/>
    <property type="match status" value="2"/>
</dbReference>
<dbReference type="EC" id="2.7.1.33" evidence="6 16"/>
<sequence>MENAKSPSMLLIDAGNTRVKWAVPASVPEAALTSACAARWLHTGSAERAALAELAQQWAAAAESLNLSRVVISNVAGPGLRDALDALLRQSLGDALRIEWFASQPECAGLRNRYRNPAQLGCDRFAAAIGARALFPAQDLIVATCGTATTVDAVSADGRFLGGMILPGLGTMATSLALTTAQLPQIHEIGALSAPFADNTVDAIVAGCIAAQAGAIERAVATQLALSVKQAGGVAAQVRCVLAGGAGAIVAPYLTLPGAQLEKVDNLVLIGLHTVAMQTD</sequence>
<dbReference type="RefSeq" id="WP_408156675.1">
    <property type="nucleotide sequence ID" value="NZ_JAQQFM010000003.1"/>
</dbReference>
<dbReference type="Pfam" id="PF03309">
    <property type="entry name" value="Pan_kinase"/>
    <property type="match status" value="1"/>
</dbReference>
<evidence type="ECO:0000256" key="16">
    <source>
        <dbReference type="HAMAP-Rule" id="MF_01274"/>
    </source>
</evidence>
<dbReference type="PANTHER" id="PTHR34265:SF1">
    <property type="entry name" value="TYPE III PANTOTHENATE KINASE"/>
    <property type="match status" value="1"/>
</dbReference>
<comment type="caution">
    <text evidence="17">The sequence shown here is derived from an EMBL/GenBank/DDBJ whole genome shotgun (WGS) entry which is preliminary data.</text>
</comment>
<keyword evidence="9 16" id="KW-0547">Nucleotide-binding</keyword>
<evidence type="ECO:0000256" key="5">
    <source>
        <dbReference type="ARBA" id="ARBA00011738"/>
    </source>
</evidence>
<dbReference type="Proteomes" id="UP001629246">
    <property type="component" value="Unassembled WGS sequence"/>
</dbReference>